<reference evidence="1 2" key="1">
    <citation type="submission" date="2018-12" db="EMBL/GenBank/DDBJ databases">
        <authorList>
            <consortium name="Pathogen Informatics"/>
        </authorList>
    </citation>
    <scope>NUCLEOTIDE SEQUENCE [LARGE SCALE GENOMIC DNA]</scope>
    <source>
        <strain evidence="1 2">NCTC12227</strain>
    </source>
</reference>
<dbReference type="KEGG" id="nani:NCTC12227_00267"/>
<sequence length="66" mass="7544">MNRQIKETVQTVRRLKNERTDEERLQGWQEVCTVKGLSGEFAVAAKIGGEAYTEEQVKMVAELFGR</sequence>
<gene>
    <name evidence="1" type="ORF">NCTC12227_00267</name>
</gene>
<keyword evidence="2" id="KW-1185">Reference proteome</keyword>
<dbReference type="OrthoDB" id="8611992at2"/>
<dbReference type="RefSeq" id="WP_085389311.1">
    <property type="nucleotide sequence ID" value="NZ_JBGNXI010000006.1"/>
</dbReference>
<evidence type="ECO:0000313" key="1">
    <source>
        <dbReference type="EMBL" id="VEJ20560.1"/>
    </source>
</evidence>
<dbReference type="AlphaFoldDB" id="A0A1X3CMG5"/>
<evidence type="ECO:0000313" key="2">
    <source>
        <dbReference type="Proteomes" id="UP000268229"/>
    </source>
</evidence>
<dbReference type="EMBL" id="LR134516">
    <property type="protein sequence ID" value="VEJ20560.1"/>
    <property type="molecule type" value="Genomic_DNA"/>
</dbReference>
<dbReference type="Proteomes" id="UP000268229">
    <property type="component" value="Chromosome"/>
</dbReference>
<dbReference type="STRING" id="326522.BWD08_01085"/>
<protein>
    <submittedName>
        <fullName evidence="1">Uncharacterized protein</fullName>
    </submittedName>
</protein>
<proteinExistence type="predicted"/>
<accession>A0A1X3CMG5</accession>
<organism evidence="1 2">
    <name type="scientific">Neisseria animaloris</name>
    <dbReference type="NCBI Taxonomy" id="326522"/>
    <lineage>
        <taxon>Bacteria</taxon>
        <taxon>Pseudomonadati</taxon>
        <taxon>Pseudomonadota</taxon>
        <taxon>Betaproteobacteria</taxon>
        <taxon>Neisseriales</taxon>
        <taxon>Neisseriaceae</taxon>
        <taxon>Neisseria</taxon>
    </lineage>
</organism>
<name>A0A1X3CMG5_9NEIS</name>